<feature type="compositionally biased region" description="Pro residues" evidence="1">
    <location>
        <begin position="76"/>
        <end position="89"/>
    </location>
</feature>
<feature type="region of interest" description="Disordered" evidence="1">
    <location>
        <begin position="1"/>
        <end position="47"/>
    </location>
</feature>
<evidence type="ECO:0000256" key="1">
    <source>
        <dbReference type="SAM" id="MobiDB-lite"/>
    </source>
</evidence>
<dbReference type="AlphaFoldDB" id="Q0UG02"/>
<dbReference type="Proteomes" id="UP000001055">
    <property type="component" value="Unassembled WGS sequence"/>
</dbReference>
<dbReference type="RefSeq" id="XP_001799607.1">
    <property type="nucleotide sequence ID" value="XM_001799555.1"/>
</dbReference>
<protein>
    <submittedName>
        <fullName evidence="2">Uncharacterized protein</fullName>
    </submittedName>
</protein>
<dbReference type="GeneID" id="5976508"/>
<reference evidence="3" key="1">
    <citation type="journal article" date="2007" name="Plant Cell">
        <title>Dothideomycete-plant interactions illuminated by genome sequencing and EST analysis of the wheat pathogen Stagonospora nodorum.</title>
        <authorList>
            <person name="Hane J.K."/>
            <person name="Lowe R.G."/>
            <person name="Solomon P.S."/>
            <person name="Tan K.C."/>
            <person name="Schoch C.L."/>
            <person name="Spatafora J.W."/>
            <person name="Crous P.W."/>
            <person name="Kodira C."/>
            <person name="Birren B.W."/>
            <person name="Galagan J.E."/>
            <person name="Torriani S.F."/>
            <person name="McDonald B.A."/>
            <person name="Oliver R.P."/>
        </authorList>
    </citation>
    <scope>NUCLEOTIDE SEQUENCE [LARGE SCALE GENOMIC DNA]</scope>
    <source>
        <strain evidence="3">SN15 / ATCC MYA-4574 / FGSC 10173</strain>
    </source>
</reference>
<feature type="compositionally biased region" description="Low complexity" evidence="1">
    <location>
        <begin position="37"/>
        <end position="47"/>
    </location>
</feature>
<feature type="region of interest" description="Disordered" evidence="1">
    <location>
        <begin position="76"/>
        <end position="98"/>
    </location>
</feature>
<evidence type="ECO:0000313" key="3">
    <source>
        <dbReference type="Proteomes" id="UP000001055"/>
    </source>
</evidence>
<dbReference type="VEuPathDB" id="FungiDB:JI435_093120"/>
<sequence length="402" mass="44811">MAGRYGLRDRATIKPPKRLIDEVESPPKRRKVTDAQPAVPAADPDVPVAPIVPPAPVAPVARPAPVAPIIAIVPPTPTAPTVPTAPAPPGSDHEEDIDDVHRPVRGKKYVGFVDDETPPPTPPTLPHGPMGSQWVDLPGELRTMIYPESGFKKILKPIFGSKRLERGDLFEAMVVLYVVDSGIQFTRRSEFPGVRELERDYNKAHNHQLKVFVHWDCVEQIIPFLRLVKEAVFADAAWRMEHGNTFPPPERKAPCIDAPILNYLRRTHPQGEDLVLPALEQQALENLLEIAVHGFYQTSPPTLMDPEPLIISILLPTRTEFEPAVGSEVYRLLRHPFDDPTSGIVWRWPDPRTIQYVMESAAVENPTFPAIILATVEDVALSDDFERTFSRSPPDPLIPYLV</sequence>
<organism evidence="2 3">
    <name type="scientific">Phaeosphaeria nodorum (strain SN15 / ATCC MYA-4574 / FGSC 10173)</name>
    <name type="common">Glume blotch fungus</name>
    <name type="synonym">Parastagonospora nodorum</name>
    <dbReference type="NCBI Taxonomy" id="321614"/>
    <lineage>
        <taxon>Eukaryota</taxon>
        <taxon>Fungi</taxon>
        <taxon>Dikarya</taxon>
        <taxon>Ascomycota</taxon>
        <taxon>Pezizomycotina</taxon>
        <taxon>Dothideomycetes</taxon>
        <taxon>Pleosporomycetidae</taxon>
        <taxon>Pleosporales</taxon>
        <taxon>Pleosporineae</taxon>
        <taxon>Phaeosphaeriaceae</taxon>
        <taxon>Parastagonospora</taxon>
    </lineage>
</organism>
<dbReference type="InParanoid" id="Q0UG02"/>
<proteinExistence type="predicted"/>
<name>Q0UG02_PHANO</name>
<evidence type="ECO:0000313" key="2">
    <source>
        <dbReference type="EMBL" id="EAT83504.1"/>
    </source>
</evidence>
<accession>Q0UG02</accession>
<dbReference type="EMBL" id="CH445338">
    <property type="protein sequence ID" value="EAT83504.1"/>
    <property type="molecule type" value="Genomic_DNA"/>
</dbReference>
<gene>
    <name evidence="2" type="ORF">SNOG_09312</name>
</gene>
<dbReference type="KEGG" id="pno:SNOG_09312"/>
<feature type="region of interest" description="Disordered" evidence="1">
    <location>
        <begin position="110"/>
        <end position="131"/>
    </location>
</feature>
<feature type="compositionally biased region" description="Basic and acidic residues" evidence="1">
    <location>
        <begin position="1"/>
        <end position="27"/>
    </location>
</feature>